<gene>
    <name evidence="1" type="ORF">NE237_017509</name>
</gene>
<comment type="caution">
    <text evidence="1">The sequence shown here is derived from an EMBL/GenBank/DDBJ whole genome shotgun (WGS) entry which is preliminary data.</text>
</comment>
<proteinExistence type="predicted"/>
<dbReference type="EMBL" id="JAMYWD010000007">
    <property type="protein sequence ID" value="KAJ4965660.1"/>
    <property type="molecule type" value="Genomic_DNA"/>
</dbReference>
<evidence type="ECO:0000313" key="2">
    <source>
        <dbReference type="Proteomes" id="UP001141806"/>
    </source>
</evidence>
<sequence>MEDTKSASVTDISDGFVGSLYPSISSSLISYVATTEPHYHWLLKSMVDLLFNIEPEPLELGEVAIDVPYAADTSVFESSSTVGHPALHLRRHLCPNETNRRNGERKPRGKTALTVSLWG</sequence>
<reference evidence="1" key="1">
    <citation type="journal article" date="2023" name="Plant J.">
        <title>The genome of the king protea, Protea cynaroides.</title>
        <authorList>
            <person name="Chang J."/>
            <person name="Duong T.A."/>
            <person name="Schoeman C."/>
            <person name="Ma X."/>
            <person name="Roodt D."/>
            <person name="Barker N."/>
            <person name="Li Z."/>
            <person name="Van de Peer Y."/>
            <person name="Mizrachi E."/>
        </authorList>
    </citation>
    <scope>NUCLEOTIDE SEQUENCE</scope>
    <source>
        <tissue evidence="1">Young leaves</tissue>
    </source>
</reference>
<organism evidence="1 2">
    <name type="scientific">Protea cynaroides</name>
    <dbReference type="NCBI Taxonomy" id="273540"/>
    <lineage>
        <taxon>Eukaryota</taxon>
        <taxon>Viridiplantae</taxon>
        <taxon>Streptophyta</taxon>
        <taxon>Embryophyta</taxon>
        <taxon>Tracheophyta</taxon>
        <taxon>Spermatophyta</taxon>
        <taxon>Magnoliopsida</taxon>
        <taxon>Proteales</taxon>
        <taxon>Proteaceae</taxon>
        <taxon>Protea</taxon>
    </lineage>
</organism>
<dbReference type="AlphaFoldDB" id="A0A9Q0K878"/>
<accession>A0A9Q0K878</accession>
<protein>
    <submittedName>
        <fullName evidence="1">Uncharacterized protein</fullName>
    </submittedName>
</protein>
<evidence type="ECO:0000313" key="1">
    <source>
        <dbReference type="EMBL" id="KAJ4965660.1"/>
    </source>
</evidence>
<keyword evidence="2" id="KW-1185">Reference proteome</keyword>
<name>A0A9Q0K878_9MAGN</name>
<dbReference type="Proteomes" id="UP001141806">
    <property type="component" value="Unassembled WGS sequence"/>
</dbReference>